<evidence type="ECO:0000313" key="2">
    <source>
        <dbReference type="Proteomes" id="UP000318801"/>
    </source>
</evidence>
<protein>
    <submittedName>
        <fullName evidence="1">DUF1800 domain-containing protein</fullName>
    </submittedName>
</protein>
<organism evidence="1 2">
    <name type="scientific">Martelella alba</name>
    <dbReference type="NCBI Taxonomy" id="2590451"/>
    <lineage>
        <taxon>Bacteria</taxon>
        <taxon>Pseudomonadati</taxon>
        <taxon>Pseudomonadota</taxon>
        <taxon>Alphaproteobacteria</taxon>
        <taxon>Hyphomicrobiales</taxon>
        <taxon>Aurantimonadaceae</taxon>
        <taxon>Martelella</taxon>
    </lineage>
</organism>
<accession>A0A506UIG4</accession>
<dbReference type="EMBL" id="VHLG01000001">
    <property type="protein sequence ID" value="TPW33100.1"/>
    <property type="molecule type" value="Genomic_DNA"/>
</dbReference>
<dbReference type="Pfam" id="PF08811">
    <property type="entry name" value="DUF1800"/>
    <property type="match status" value="1"/>
</dbReference>
<dbReference type="InterPro" id="IPR014917">
    <property type="entry name" value="DUF1800"/>
</dbReference>
<dbReference type="OrthoDB" id="9772295at2"/>
<keyword evidence="2" id="KW-1185">Reference proteome</keyword>
<sequence>MTATQGRISKQMHDSQVTIAAIRFGYGLPADHGKFGSPQSILQMAHTVARTRASYPVGGIDKRKRELNSYVGQFTARRQHQLQDESNREALRQLRVTASRTMEQDRVMMLRDAVMSSDGFGQRLVRFWSDHFSIASSKAPELRLMVPLFEAERIRPNIAGSFAMLLRAAILDPAMLIYLDQTTSMDPDSRAGQKQDRGINENLGRELLELHTLGAGSGYTQDDVRQAAYLLAGLTVERPKMRAVFDPSRSAAGPFTIMGRRYAADGHNLSDIDRFLTDLSVAPQTAETISRKLAVHFISDQPDEQLVSAMTQTWVESGGALDQVYWVMLCHPSAWSPEFGKAKQPCDYLISSLRALTVSRRTLAGSDIDQLFNEALPSMGQDIWDPPSPRGFDEDRESWITAHQLAARLQLAQQLTRHINSQIEPAQLADNALGPLTSATLENVIARAPSREAARLAILASPQFNQR</sequence>
<reference evidence="1 2" key="1">
    <citation type="submission" date="2019-06" db="EMBL/GenBank/DDBJ databases">
        <authorList>
            <person name="Li M."/>
        </authorList>
    </citation>
    <scope>NUCLEOTIDE SEQUENCE [LARGE SCALE GENOMIC DNA]</scope>
    <source>
        <strain evidence="1 2">BGMRC2036</strain>
    </source>
</reference>
<name>A0A506UIG4_9HYPH</name>
<dbReference type="AlphaFoldDB" id="A0A506UIG4"/>
<evidence type="ECO:0000313" key="1">
    <source>
        <dbReference type="EMBL" id="TPW33100.1"/>
    </source>
</evidence>
<proteinExistence type="predicted"/>
<dbReference type="Proteomes" id="UP000318801">
    <property type="component" value="Unassembled WGS sequence"/>
</dbReference>
<comment type="caution">
    <text evidence="1">The sequence shown here is derived from an EMBL/GenBank/DDBJ whole genome shotgun (WGS) entry which is preliminary data.</text>
</comment>
<gene>
    <name evidence="1" type="ORF">FJU08_00575</name>
</gene>